<evidence type="ECO:0000313" key="2">
    <source>
        <dbReference type="Proteomes" id="UP001060085"/>
    </source>
</evidence>
<gene>
    <name evidence="1" type="ORF">M9H77_34038</name>
</gene>
<evidence type="ECO:0000313" key="1">
    <source>
        <dbReference type="EMBL" id="KAI5648033.1"/>
    </source>
</evidence>
<proteinExistence type="predicted"/>
<accession>A0ACB9ZKD4</accession>
<reference evidence="2" key="1">
    <citation type="journal article" date="2023" name="Nat. Plants">
        <title>Single-cell RNA sequencing provides a high-resolution roadmap for understanding the multicellular compartmentation of specialized metabolism.</title>
        <authorList>
            <person name="Sun S."/>
            <person name="Shen X."/>
            <person name="Li Y."/>
            <person name="Li Y."/>
            <person name="Wang S."/>
            <person name="Li R."/>
            <person name="Zhang H."/>
            <person name="Shen G."/>
            <person name="Guo B."/>
            <person name="Wei J."/>
            <person name="Xu J."/>
            <person name="St-Pierre B."/>
            <person name="Chen S."/>
            <person name="Sun C."/>
        </authorList>
    </citation>
    <scope>NUCLEOTIDE SEQUENCE [LARGE SCALE GENOMIC DNA]</scope>
</reference>
<sequence>MAGETTKLDLSVKAVGWGAADASGVLQPIKFYRRVPGERDVKIRVLYSGVCNFDMEMVRNKWGFTRYPYVFGHETAGEVVEVGSKVEKFKVGDKVAVGCMVGSCGQCYNCQSGMENYCPEPNMADGSVYREQGERSYGGCSNVMVVDEKFVLRWPENLPQDKGVALLCAGVVVYSPMKHLGLDKPGKHIGVFGLGGLGSVAVKFIKAFGGKATVISTSRRKEKEAIEEHGADAFVVNTDSEQLKALAGTMDGVVDTTPGGRTPMSLMLNLLKFDGAVMLVGAPESLFELPAAPLIMGRKKIIGSSTGGLKEYQEMLDFAAKHNIVCDTEVIGIDYLSTAMERIKNLDVKYRFAIDIGNTLKFEE</sequence>
<name>A0ACB9ZKD4_CATRO</name>
<protein>
    <submittedName>
        <fullName evidence="1">Uncharacterized protein</fullName>
    </submittedName>
</protein>
<organism evidence="1 2">
    <name type="scientific">Catharanthus roseus</name>
    <name type="common">Madagascar periwinkle</name>
    <name type="synonym">Vinca rosea</name>
    <dbReference type="NCBI Taxonomy" id="4058"/>
    <lineage>
        <taxon>Eukaryota</taxon>
        <taxon>Viridiplantae</taxon>
        <taxon>Streptophyta</taxon>
        <taxon>Embryophyta</taxon>
        <taxon>Tracheophyta</taxon>
        <taxon>Spermatophyta</taxon>
        <taxon>Magnoliopsida</taxon>
        <taxon>eudicotyledons</taxon>
        <taxon>Gunneridae</taxon>
        <taxon>Pentapetalae</taxon>
        <taxon>asterids</taxon>
        <taxon>lamiids</taxon>
        <taxon>Gentianales</taxon>
        <taxon>Apocynaceae</taxon>
        <taxon>Rauvolfioideae</taxon>
        <taxon>Vinceae</taxon>
        <taxon>Catharanthinae</taxon>
        <taxon>Catharanthus</taxon>
    </lineage>
</organism>
<dbReference type="EMBL" id="CM044708">
    <property type="protein sequence ID" value="KAI5648033.1"/>
    <property type="molecule type" value="Genomic_DNA"/>
</dbReference>
<dbReference type="Proteomes" id="UP001060085">
    <property type="component" value="Linkage Group LG08"/>
</dbReference>
<comment type="caution">
    <text evidence="1">The sequence shown here is derived from an EMBL/GenBank/DDBJ whole genome shotgun (WGS) entry which is preliminary data.</text>
</comment>
<keyword evidence="2" id="KW-1185">Reference proteome</keyword>